<sequence length="262" mass="30007">METILYDTLSFFKAFKRSLVPPTVTQTYATYYCLPKQFYDDLYCVVENVIKDKTVKESPHFQKNIASLQKLPNPNLIDSIVNEELCITKRSVRPELVPLVDFVLITDESNDFIMALYKVYKNVYLPSPPTIGVFLQNGKPFFEREIPTYNVKVVGASHSSDDYLIKISPYICVSDIINFITYKLHVQGQFVSIQLYAADKKLALDLSTKLLGFNTSDLTLVYSHKRRPKTELFGSCSSVNNPHKHRVISPVLREMWACKLSV</sequence>
<dbReference type="GeneID" id="14887928"/>
<dbReference type="KEGG" id="eiv:EIN_489580"/>
<protein>
    <submittedName>
        <fullName evidence="1">Uncharacterized protein</fullName>
    </submittedName>
</protein>
<proteinExistence type="predicted"/>
<evidence type="ECO:0000313" key="1">
    <source>
        <dbReference type="EMBL" id="ELP88929.1"/>
    </source>
</evidence>
<dbReference type="OrthoDB" id="27192at2759"/>
<organism evidence="1 2">
    <name type="scientific">Entamoeba invadens IP1</name>
    <dbReference type="NCBI Taxonomy" id="370355"/>
    <lineage>
        <taxon>Eukaryota</taxon>
        <taxon>Amoebozoa</taxon>
        <taxon>Evosea</taxon>
        <taxon>Archamoebae</taxon>
        <taxon>Mastigamoebida</taxon>
        <taxon>Entamoebidae</taxon>
        <taxon>Entamoeba</taxon>
    </lineage>
</organism>
<dbReference type="RefSeq" id="XP_004255700.1">
    <property type="nucleotide sequence ID" value="XM_004255652.1"/>
</dbReference>
<dbReference type="EMBL" id="KB206684">
    <property type="protein sequence ID" value="ELP88929.1"/>
    <property type="molecule type" value="Genomic_DNA"/>
</dbReference>
<dbReference type="OMA" id="REMWACK"/>
<name>A0A0A1U9W4_ENTIV</name>
<accession>A0A0A1U9W4</accession>
<gene>
    <name evidence="1" type="ORF">EIN_489580</name>
</gene>
<dbReference type="AlphaFoldDB" id="A0A0A1U9W4"/>
<reference evidence="1 2" key="1">
    <citation type="submission" date="2012-10" db="EMBL/GenBank/DDBJ databases">
        <authorList>
            <person name="Zafar N."/>
            <person name="Inman J."/>
            <person name="Hall N."/>
            <person name="Lorenzi H."/>
            <person name="Caler E."/>
        </authorList>
    </citation>
    <scope>NUCLEOTIDE SEQUENCE [LARGE SCALE GENOMIC DNA]</scope>
    <source>
        <strain evidence="1 2">IP1</strain>
    </source>
</reference>
<keyword evidence="2" id="KW-1185">Reference proteome</keyword>
<evidence type="ECO:0000313" key="2">
    <source>
        <dbReference type="Proteomes" id="UP000014680"/>
    </source>
</evidence>
<dbReference type="VEuPathDB" id="AmoebaDB:EIN_489580"/>
<dbReference type="Proteomes" id="UP000014680">
    <property type="component" value="Unassembled WGS sequence"/>
</dbReference>